<proteinExistence type="predicted"/>
<dbReference type="GO" id="GO:0032259">
    <property type="term" value="P:methylation"/>
    <property type="evidence" value="ECO:0007669"/>
    <property type="project" value="UniProtKB-KW"/>
</dbReference>
<dbReference type="InterPro" id="IPR041698">
    <property type="entry name" value="Methyltransf_25"/>
</dbReference>
<protein>
    <submittedName>
        <fullName evidence="4">Methyltransferase domain-containing protein</fullName>
    </submittedName>
</protein>
<dbReference type="Pfam" id="PF13649">
    <property type="entry name" value="Methyltransf_25"/>
    <property type="match status" value="1"/>
</dbReference>
<accession>A0A6I4UWQ4</accession>
<dbReference type="AlphaFoldDB" id="A0A6I4UWQ4"/>
<dbReference type="PANTHER" id="PTHR43861:SF1">
    <property type="entry name" value="TRANS-ACONITATE 2-METHYLTRANSFERASE"/>
    <property type="match status" value="1"/>
</dbReference>
<sequence>MSDEATLAYYERQAPYYTASTGEFHHRHLDPFLDRLAEGARILELGCGAGRDASRMAERGFDVDATDGAAAMIKKAKERFGIDARQLRFDQISAVSEYDAIWAHASLLHATRASLPQILQSILTALKPGGWHFANFKLGDADHPGEGRDKLGRWTNLPDADWLVGRYQDAGFIIAETERYEGGGCDGVQRDWLALTVCKNEI</sequence>
<comment type="caution">
    <text evidence="4">The sequence shown here is derived from an EMBL/GenBank/DDBJ whole genome shotgun (WGS) entry which is preliminary data.</text>
</comment>
<keyword evidence="2 4" id="KW-0808">Transferase</keyword>
<reference evidence="4 5" key="1">
    <citation type="submission" date="2019-12" db="EMBL/GenBank/DDBJ databases">
        <title>Genomic-based taxomic classification of the family Erythrobacteraceae.</title>
        <authorList>
            <person name="Xu L."/>
        </authorList>
    </citation>
    <scope>NUCLEOTIDE SEQUENCE [LARGE SCALE GENOMIC DNA]</scope>
    <source>
        <strain evidence="4 5">SW-109</strain>
    </source>
</reference>
<evidence type="ECO:0000259" key="3">
    <source>
        <dbReference type="Pfam" id="PF13649"/>
    </source>
</evidence>
<dbReference type="InterPro" id="IPR029063">
    <property type="entry name" value="SAM-dependent_MTases_sf"/>
</dbReference>
<dbReference type="PANTHER" id="PTHR43861">
    <property type="entry name" value="TRANS-ACONITATE 2-METHYLTRANSFERASE-RELATED"/>
    <property type="match status" value="1"/>
</dbReference>
<dbReference type="CDD" id="cd02440">
    <property type="entry name" value="AdoMet_MTases"/>
    <property type="match status" value="1"/>
</dbReference>
<dbReference type="Proteomes" id="UP000471435">
    <property type="component" value="Unassembled WGS sequence"/>
</dbReference>
<feature type="domain" description="Methyltransferase" evidence="3">
    <location>
        <begin position="42"/>
        <end position="130"/>
    </location>
</feature>
<dbReference type="EMBL" id="WTYP01000001">
    <property type="protein sequence ID" value="MXP46319.1"/>
    <property type="molecule type" value="Genomic_DNA"/>
</dbReference>
<evidence type="ECO:0000313" key="5">
    <source>
        <dbReference type="Proteomes" id="UP000471435"/>
    </source>
</evidence>
<dbReference type="OrthoDB" id="9804312at2"/>
<keyword evidence="5" id="KW-1185">Reference proteome</keyword>
<dbReference type="GO" id="GO:0008168">
    <property type="term" value="F:methyltransferase activity"/>
    <property type="evidence" value="ECO:0007669"/>
    <property type="project" value="UniProtKB-KW"/>
</dbReference>
<gene>
    <name evidence="4" type="ORF">GRI43_02780</name>
</gene>
<dbReference type="SUPFAM" id="SSF53335">
    <property type="entry name" value="S-adenosyl-L-methionine-dependent methyltransferases"/>
    <property type="match status" value="1"/>
</dbReference>
<name>A0A6I4UWQ4_9SPHN</name>
<evidence type="ECO:0000313" key="4">
    <source>
        <dbReference type="EMBL" id="MXP46319.1"/>
    </source>
</evidence>
<dbReference type="RefSeq" id="WP_160729566.1">
    <property type="nucleotide sequence ID" value="NZ_CANLWR010000001.1"/>
</dbReference>
<organism evidence="4 5">
    <name type="scientific">Pontixanthobacter luteolus</name>
    <dbReference type="NCBI Taxonomy" id="295089"/>
    <lineage>
        <taxon>Bacteria</taxon>
        <taxon>Pseudomonadati</taxon>
        <taxon>Pseudomonadota</taxon>
        <taxon>Alphaproteobacteria</taxon>
        <taxon>Sphingomonadales</taxon>
        <taxon>Erythrobacteraceae</taxon>
        <taxon>Pontixanthobacter</taxon>
    </lineage>
</organism>
<evidence type="ECO:0000256" key="2">
    <source>
        <dbReference type="ARBA" id="ARBA00022679"/>
    </source>
</evidence>
<evidence type="ECO:0000256" key="1">
    <source>
        <dbReference type="ARBA" id="ARBA00022603"/>
    </source>
</evidence>
<keyword evidence="1 4" id="KW-0489">Methyltransferase</keyword>
<dbReference type="Gene3D" id="3.40.50.150">
    <property type="entry name" value="Vaccinia Virus protein VP39"/>
    <property type="match status" value="1"/>
</dbReference>